<sequence>MPVVGVWRSPQMRQRQQALSERPVQFDGLVSSVEASCQLYVSKQSDVDGWALSAVVFWLMTSDRWTSSDSTCSLESAQFWPPIFCRVSGRRGVLGKINGTMDPYEKNEVKRFPLFAGVQRNPHRYQQCTARTGATTSESGNAMSILYALLILDSCGTDISAFACVTIRNDGSRFTPDFADVPIVLGPDQRTWASSPWNLPDASTAPLARNIHVYFADNGLHLCWDVVNTCVVVGRDLPESEIAGRYVLPLYIDQLDVLHINGRAKVWFGLSEKRANTTTAASASLLSSIAVWNGDLDTISTITLGNRCCADTNSSSPTYYAQVVTDSSNPSPNNQPPAWYSTAGLDRGTTTDSLNTVDSVPGHVVQFQATKFVLIQQ</sequence>
<feature type="region of interest" description="Disordered" evidence="1">
    <location>
        <begin position="325"/>
        <end position="345"/>
    </location>
</feature>
<organism evidence="3">
    <name type="scientific">Grosmannia clavigera (strain kw1407 / UAMH 11150)</name>
    <name type="common">Blue stain fungus</name>
    <name type="synonym">Graphiocladiella clavigera</name>
    <dbReference type="NCBI Taxonomy" id="655863"/>
    <lineage>
        <taxon>Eukaryota</taxon>
        <taxon>Fungi</taxon>
        <taxon>Dikarya</taxon>
        <taxon>Ascomycota</taxon>
        <taxon>Pezizomycotina</taxon>
        <taxon>Sordariomycetes</taxon>
        <taxon>Sordariomycetidae</taxon>
        <taxon>Ophiostomatales</taxon>
        <taxon>Ophiostomataceae</taxon>
        <taxon>Leptographium</taxon>
    </lineage>
</organism>
<reference evidence="2 3" key="1">
    <citation type="journal article" date="2011" name="Proc. Natl. Acad. Sci. U.S.A.">
        <title>Genome and transcriptome analyses of the mountain pine beetle-fungal symbiont Grosmannia clavigera, a lodgepole pine pathogen.</title>
        <authorList>
            <person name="DiGuistini S."/>
            <person name="Wang Y."/>
            <person name="Liao N.Y."/>
            <person name="Taylor G."/>
            <person name="Tanguay P."/>
            <person name="Feau N."/>
            <person name="Henrissat B."/>
            <person name="Chan S.K."/>
            <person name="Hesse-Orce U."/>
            <person name="Alamouti S.M."/>
            <person name="Tsui C.K.M."/>
            <person name="Docking R.T."/>
            <person name="Levasseur A."/>
            <person name="Haridas S."/>
            <person name="Robertson G."/>
            <person name="Birol I."/>
            <person name="Holt R.A."/>
            <person name="Marra M.A."/>
            <person name="Hamelin R.C."/>
            <person name="Hirst M."/>
            <person name="Jones S.J.M."/>
            <person name="Bohlmann J."/>
            <person name="Breuil C."/>
        </authorList>
    </citation>
    <scope>NUCLEOTIDE SEQUENCE [LARGE SCALE GENOMIC DNA]</scope>
    <source>
        <strain evidence="3">kw1407 / UAMH 11150</strain>
    </source>
</reference>
<evidence type="ECO:0000313" key="2">
    <source>
        <dbReference type="EMBL" id="EFX05977.1"/>
    </source>
</evidence>
<name>F0X9J5_GROCL</name>
<dbReference type="AlphaFoldDB" id="F0X9J5"/>
<accession>F0X9J5</accession>
<dbReference type="RefSeq" id="XP_014175459.1">
    <property type="nucleotide sequence ID" value="XM_014319984.1"/>
</dbReference>
<keyword evidence="3" id="KW-1185">Reference proteome</keyword>
<protein>
    <submittedName>
        <fullName evidence="2">Uncharacterized protein</fullName>
    </submittedName>
</protein>
<dbReference type="GeneID" id="25977214"/>
<proteinExistence type="predicted"/>
<evidence type="ECO:0000256" key="1">
    <source>
        <dbReference type="SAM" id="MobiDB-lite"/>
    </source>
</evidence>
<dbReference type="Proteomes" id="UP000007796">
    <property type="component" value="Unassembled WGS sequence"/>
</dbReference>
<dbReference type="InParanoid" id="F0X9J5"/>
<gene>
    <name evidence="2" type="ORF">CMQ_4046</name>
</gene>
<evidence type="ECO:0000313" key="3">
    <source>
        <dbReference type="Proteomes" id="UP000007796"/>
    </source>
</evidence>
<dbReference type="HOGENOM" id="CLU_733735_0_0_1"/>
<dbReference type="EMBL" id="GL629735">
    <property type="protein sequence ID" value="EFX05977.1"/>
    <property type="molecule type" value="Genomic_DNA"/>
</dbReference>